<evidence type="ECO:0000256" key="11">
    <source>
        <dbReference type="ARBA" id="ARBA00022842"/>
    </source>
</evidence>
<evidence type="ECO:0000256" key="18">
    <source>
        <dbReference type="ARBA" id="ARBA00049504"/>
    </source>
</evidence>
<reference evidence="20" key="1">
    <citation type="submission" date="2022-09" db="EMBL/GenBank/DDBJ databases">
        <title>Comparative genomics and taxonomic characterization of three novel marine species of genus Reichenbachiella exhibiting antioxidant and polysaccharide degradation activities.</title>
        <authorList>
            <person name="Muhammad N."/>
            <person name="Lee Y.-J."/>
            <person name="Ko J."/>
            <person name="Kim S.-G."/>
        </authorList>
    </citation>
    <scope>NUCLEOTIDE SEQUENCE</scope>
    <source>
        <strain evidence="20">BKB1-1</strain>
    </source>
</reference>
<evidence type="ECO:0000256" key="12">
    <source>
        <dbReference type="ARBA" id="ARBA00022989"/>
    </source>
</evidence>
<evidence type="ECO:0000256" key="13">
    <source>
        <dbReference type="ARBA" id="ARBA00023136"/>
    </source>
</evidence>
<evidence type="ECO:0000256" key="9">
    <source>
        <dbReference type="ARBA" id="ARBA00022679"/>
    </source>
</evidence>
<evidence type="ECO:0000256" key="4">
    <source>
        <dbReference type="ARBA" id="ARBA00010561"/>
    </source>
</evidence>
<comment type="catalytic activity">
    <reaction evidence="17 19">
        <text>alpha-ribazole + adenosylcob(III)inamide-GDP = adenosylcob(III)alamin + GMP + H(+)</text>
        <dbReference type="Rhea" id="RHEA:16049"/>
        <dbReference type="ChEBI" id="CHEBI:10329"/>
        <dbReference type="ChEBI" id="CHEBI:15378"/>
        <dbReference type="ChEBI" id="CHEBI:18408"/>
        <dbReference type="ChEBI" id="CHEBI:58115"/>
        <dbReference type="ChEBI" id="CHEBI:60487"/>
        <dbReference type="EC" id="2.7.8.26"/>
    </reaction>
</comment>
<keyword evidence="8 19" id="KW-0169">Cobalamin biosynthesis</keyword>
<dbReference type="HAMAP" id="MF_00719">
    <property type="entry name" value="CobS"/>
    <property type="match status" value="1"/>
</dbReference>
<gene>
    <name evidence="19" type="primary">cobS</name>
    <name evidence="20" type="ORF">N6H18_11850</name>
</gene>
<proteinExistence type="inferred from homology"/>
<evidence type="ECO:0000313" key="20">
    <source>
        <dbReference type="EMBL" id="UXP31043.1"/>
    </source>
</evidence>
<feature type="transmembrane region" description="Helical" evidence="19">
    <location>
        <begin position="137"/>
        <end position="162"/>
    </location>
</feature>
<evidence type="ECO:0000256" key="10">
    <source>
        <dbReference type="ARBA" id="ARBA00022692"/>
    </source>
</evidence>
<keyword evidence="21" id="KW-1185">Reference proteome</keyword>
<evidence type="ECO:0000256" key="6">
    <source>
        <dbReference type="ARBA" id="ARBA00015850"/>
    </source>
</evidence>
<evidence type="ECO:0000256" key="5">
    <source>
        <dbReference type="ARBA" id="ARBA00013200"/>
    </source>
</evidence>
<dbReference type="Pfam" id="PF02654">
    <property type="entry name" value="CobS"/>
    <property type="match status" value="1"/>
</dbReference>
<keyword evidence="10 19" id="KW-0812">Transmembrane</keyword>
<dbReference type="PANTHER" id="PTHR34148:SF1">
    <property type="entry name" value="ADENOSYLCOBINAMIDE-GDP RIBAZOLETRANSFERASE"/>
    <property type="match status" value="1"/>
</dbReference>
<keyword evidence="13 19" id="KW-0472">Membrane</keyword>
<comment type="cofactor">
    <cofactor evidence="1 19">
        <name>Mg(2+)</name>
        <dbReference type="ChEBI" id="CHEBI:18420"/>
    </cofactor>
</comment>
<organism evidence="20 21">
    <name type="scientific">Reichenbachiella agarivorans</name>
    <dbReference type="NCBI Taxonomy" id="2979464"/>
    <lineage>
        <taxon>Bacteria</taxon>
        <taxon>Pseudomonadati</taxon>
        <taxon>Bacteroidota</taxon>
        <taxon>Cytophagia</taxon>
        <taxon>Cytophagales</taxon>
        <taxon>Reichenbachiellaceae</taxon>
        <taxon>Reichenbachiella</taxon>
    </lineage>
</organism>
<dbReference type="Proteomes" id="UP001065174">
    <property type="component" value="Chromosome"/>
</dbReference>
<evidence type="ECO:0000256" key="2">
    <source>
        <dbReference type="ARBA" id="ARBA00004651"/>
    </source>
</evidence>
<evidence type="ECO:0000256" key="17">
    <source>
        <dbReference type="ARBA" id="ARBA00048623"/>
    </source>
</evidence>
<feature type="transmembrane region" description="Helical" evidence="19">
    <location>
        <begin position="38"/>
        <end position="56"/>
    </location>
</feature>
<evidence type="ECO:0000256" key="16">
    <source>
        <dbReference type="ARBA" id="ARBA00032853"/>
    </source>
</evidence>
<evidence type="ECO:0000256" key="1">
    <source>
        <dbReference type="ARBA" id="ARBA00001946"/>
    </source>
</evidence>
<comment type="function">
    <text evidence="14 19">Joins adenosylcobinamide-GDP and alpha-ribazole to generate adenosylcobalamin (Ado-cobalamin). Also synthesizes adenosylcobalamin 5'-phosphate from adenosylcobinamide-GDP and alpha-ribazole 5'-phosphate.</text>
</comment>
<keyword evidence="9 19" id="KW-0808">Transferase</keyword>
<comment type="catalytic activity">
    <reaction evidence="18 19">
        <text>alpha-ribazole 5'-phosphate + adenosylcob(III)inamide-GDP = adenosylcob(III)alamin 5'-phosphate + GMP + H(+)</text>
        <dbReference type="Rhea" id="RHEA:23560"/>
        <dbReference type="ChEBI" id="CHEBI:15378"/>
        <dbReference type="ChEBI" id="CHEBI:57918"/>
        <dbReference type="ChEBI" id="CHEBI:58115"/>
        <dbReference type="ChEBI" id="CHEBI:60487"/>
        <dbReference type="ChEBI" id="CHEBI:60493"/>
        <dbReference type="EC" id="2.7.8.26"/>
    </reaction>
</comment>
<dbReference type="GO" id="GO:0051073">
    <property type="term" value="F:adenosylcobinamide-GDP ribazoletransferase activity"/>
    <property type="evidence" value="ECO:0007669"/>
    <property type="project" value="UniProtKB-EC"/>
</dbReference>
<comment type="subcellular location">
    <subcellularLocation>
        <location evidence="2 19">Cell membrane</location>
        <topology evidence="2 19">Multi-pass membrane protein</topology>
    </subcellularLocation>
</comment>
<dbReference type="NCBIfam" id="NF001277">
    <property type="entry name" value="PRK00235.1-3"/>
    <property type="match status" value="1"/>
</dbReference>
<dbReference type="PANTHER" id="PTHR34148">
    <property type="entry name" value="ADENOSYLCOBINAMIDE-GDP RIBAZOLETRANSFERASE"/>
    <property type="match status" value="1"/>
</dbReference>
<sequence>MIKKELQIFFTALMFYTRIPCPSWIDHAADNLNKATRYFPFIGWIVGGVSAAFLYGFSMILPISISVVLSMVVGILLTGAFHEDGFADVCDGFGGGWTKEKILTIMKDSVLGAYGVIGIMLLLLLKYLSISQLTQQFDLLTVCMMLVIAHAMSRTTSVWMIFTDQYVRENEDAKAKPIAKKMTLGSFITANIFGFVPLVFLWDFKIMLIVPVLLLVKIYFSRYFKKWIGGYTGDCLGAVQQVAELSIYLSIFVIWKYI</sequence>
<keyword evidence="7 19" id="KW-1003">Cell membrane</keyword>
<keyword evidence="12 19" id="KW-1133">Transmembrane helix</keyword>
<dbReference type="NCBIfam" id="TIGR00317">
    <property type="entry name" value="cobS"/>
    <property type="match status" value="1"/>
</dbReference>
<feature type="transmembrane region" description="Helical" evidence="19">
    <location>
        <begin position="102"/>
        <end position="125"/>
    </location>
</feature>
<dbReference type="RefSeq" id="WP_262308487.1">
    <property type="nucleotide sequence ID" value="NZ_CP106679.1"/>
</dbReference>
<dbReference type="EC" id="2.7.8.26" evidence="5 19"/>
<evidence type="ECO:0000256" key="15">
    <source>
        <dbReference type="ARBA" id="ARBA00032605"/>
    </source>
</evidence>
<protein>
    <recommendedName>
        <fullName evidence="6 19">Adenosylcobinamide-GDP ribazoletransferase</fullName>
        <ecNumber evidence="5 19">2.7.8.26</ecNumber>
    </recommendedName>
    <alternativeName>
        <fullName evidence="16 19">Cobalamin synthase</fullName>
    </alternativeName>
    <alternativeName>
        <fullName evidence="15 19">Cobalamin-5'-phosphate synthase</fullName>
    </alternativeName>
</protein>
<evidence type="ECO:0000256" key="8">
    <source>
        <dbReference type="ARBA" id="ARBA00022573"/>
    </source>
</evidence>
<dbReference type="InterPro" id="IPR003805">
    <property type="entry name" value="CobS"/>
</dbReference>
<evidence type="ECO:0000256" key="19">
    <source>
        <dbReference type="HAMAP-Rule" id="MF_00719"/>
    </source>
</evidence>
<comment type="pathway">
    <text evidence="3 19">Cofactor biosynthesis; adenosylcobalamin biosynthesis; adenosylcobalamin from cob(II)yrinate a,c-diamide: step 7/7.</text>
</comment>
<keyword evidence="11 19" id="KW-0460">Magnesium</keyword>
<evidence type="ECO:0000256" key="3">
    <source>
        <dbReference type="ARBA" id="ARBA00004663"/>
    </source>
</evidence>
<evidence type="ECO:0000313" key="21">
    <source>
        <dbReference type="Proteomes" id="UP001065174"/>
    </source>
</evidence>
<accession>A0ABY6CNJ6</accession>
<evidence type="ECO:0000256" key="7">
    <source>
        <dbReference type="ARBA" id="ARBA00022475"/>
    </source>
</evidence>
<name>A0ABY6CNJ6_9BACT</name>
<comment type="similarity">
    <text evidence="4 19">Belongs to the CobS family.</text>
</comment>
<evidence type="ECO:0000256" key="14">
    <source>
        <dbReference type="ARBA" id="ARBA00025228"/>
    </source>
</evidence>
<dbReference type="EMBL" id="CP106679">
    <property type="protein sequence ID" value="UXP31043.1"/>
    <property type="molecule type" value="Genomic_DNA"/>
</dbReference>
<feature type="transmembrane region" description="Helical" evidence="19">
    <location>
        <begin position="63"/>
        <end position="82"/>
    </location>
</feature>